<keyword evidence="3" id="KW-1185">Reference proteome</keyword>
<evidence type="ECO:0000313" key="2">
    <source>
        <dbReference type="EMBL" id="MFC4241825.1"/>
    </source>
</evidence>
<feature type="transmembrane region" description="Helical" evidence="1">
    <location>
        <begin position="37"/>
        <end position="58"/>
    </location>
</feature>
<reference evidence="3" key="1">
    <citation type="journal article" date="2019" name="Int. J. Syst. Evol. Microbiol.">
        <title>The Global Catalogue of Microorganisms (GCM) 10K type strain sequencing project: providing services to taxonomists for standard genome sequencing and annotation.</title>
        <authorList>
            <consortium name="The Broad Institute Genomics Platform"/>
            <consortium name="The Broad Institute Genome Sequencing Center for Infectious Disease"/>
            <person name="Wu L."/>
            <person name="Ma J."/>
        </authorList>
    </citation>
    <scope>NUCLEOTIDE SEQUENCE [LARGE SCALE GENOMIC DNA]</scope>
    <source>
        <strain evidence="3">CGMCC 1.10363</strain>
    </source>
</reference>
<protein>
    <submittedName>
        <fullName evidence="2">Uncharacterized protein</fullName>
    </submittedName>
</protein>
<dbReference type="RefSeq" id="WP_390226573.1">
    <property type="nucleotide sequence ID" value="NZ_JBHSCN010000001.1"/>
</dbReference>
<dbReference type="EMBL" id="JBHSCN010000001">
    <property type="protein sequence ID" value="MFC4241825.1"/>
    <property type="molecule type" value="Genomic_DNA"/>
</dbReference>
<evidence type="ECO:0000256" key="1">
    <source>
        <dbReference type="SAM" id="Phobius"/>
    </source>
</evidence>
<dbReference type="Proteomes" id="UP001595900">
    <property type="component" value="Unassembled WGS sequence"/>
</dbReference>
<accession>A0ABV8Q0B9</accession>
<organism evidence="2 3">
    <name type="scientific">Gryllotalpicola reticulitermitis</name>
    <dbReference type="NCBI Taxonomy" id="1184153"/>
    <lineage>
        <taxon>Bacteria</taxon>
        <taxon>Bacillati</taxon>
        <taxon>Actinomycetota</taxon>
        <taxon>Actinomycetes</taxon>
        <taxon>Micrococcales</taxon>
        <taxon>Microbacteriaceae</taxon>
        <taxon>Gryllotalpicola</taxon>
    </lineage>
</organism>
<sequence>MSAATMDPVFAAAVERELATLGAGKSRLERRQRRTRTLTILLGGIALAGAITGAAAVVSQLPGTTTTESLSNPVSVTHTGTGTIDLGPAPAHAAAVILHIQCLSTGTIRFVTEPQGPYDVGPDYAGMTCTGTKPTPTNLNHITAKDAQLPPAGSTSITITATPGTKWTATARYASQAISPWKVNAHGQTYGVDNKYGQPDLQSAQATNGKLGYIYTKDFLNPKRQPPTVYASNGTTVLGHLRIESDTPSTTPSGGSSK</sequence>
<keyword evidence="1" id="KW-0472">Membrane</keyword>
<name>A0ABV8Q0B9_9MICO</name>
<comment type="caution">
    <text evidence="2">The sequence shown here is derived from an EMBL/GenBank/DDBJ whole genome shotgun (WGS) entry which is preliminary data.</text>
</comment>
<keyword evidence="1" id="KW-1133">Transmembrane helix</keyword>
<proteinExistence type="predicted"/>
<evidence type="ECO:0000313" key="3">
    <source>
        <dbReference type="Proteomes" id="UP001595900"/>
    </source>
</evidence>
<gene>
    <name evidence="2" type="ORF">ACFOYW_00450</name>
</gene>
<keyword evidence="1" id="KW-0812">Transmembrane</keyword>